<gene>
    <name evidence="2" type="ORF">ABOD76_06230</name>
</gene>
<feature type="signal peptide" evidence="1">
    <location>
        <begin position="1"/>
        <end position="28"/>
    </location>
</feature>
<feature type="chain" id="PRO_5043728298" evidence="1">
    <location>
        <begin position="29"/>
        <end position="150"/>
    </location>
</feature>
<name>A0AAU7UBM5_9DEIO</name>
<dbReference type="AlphaFoldDB" id="A0AAU7UBM5"/>
<evidence type="ECO:0000313" key="2">
    <source>
        <dbReference type="EMBL" id="XBV85901.1"/>
    </source>
</evidence>
<organism evidence="2">
    <name type="scientific">Deinococcus sonorensis KR-87</name>
    <dbReference type="NCBI Taxonomy" id="694439"/>
    <lineage>
        <taxon>Bacteria</taxon>
        <taxon>Thermotogati</taxon>
        <taxon>Deinococcota</taxon>
        <taxon>Deinococci</taxon>
        <taxon>Deinococcales</taxon>
        <taxon>Deinococcaceae</taxon>
        <taxon>Deinococcus</taxon>
    </lineage>
</organism>
<dbReference type="RefSeq" id="WP_350243945.1">
    <property type="nucleotide sequence ID" value="NZ_CP158299.1"/>
</dbReference>
<protein>
    <submittedName>
        <fullName evidence="2">Uncharacterized protein</fullName>
    </submittedName>
</protein>
<proteinExistence type="predicted"/>
<dbReference type="KEGG" id="dsc:ABOD76_06230"/>
<reference evidence="2" key="1">
    <citation type="submission" date="2024-06" db="EMBL/GenBank/DDBJ databases">
        <title>Draft Genome Sequence of Deinococcus sonorensis Type Strain KR-87, a Biofilm Producing Representative of the Genus Deinococcus.</title>
        <authorList>
            <person name="Boren L.S."/>
            <person name="Grosso R.A."/>
            <person name="Hugenberg-Cox A.N."/>
            <person name="Hill J.T.E."/>
            <person name="Albert C.M."/>
            <person name="Tuohy J.M."/>
        </authorList>
    </citation>
    <scope>NUCLEOTIDE SEQUENCE</scope>
    <source>
        <strain evidence="2">KR-87</strain>
    </source>
</reference>
<accession>A0AAU7UBM5</accession>
<dbReference type="EMBL" id="CP158299">
    <property type="protein sequence ID" value="XBV85901.1"/>
    <property type="molecule type" value="Genomic_DNA"/>
</dbReference>
<keyword evidence="1" id="KW-0732">Signal</keyword>
<evidence type="ECO:0000256" key="1">
    <source>
        <dbReference type="SAM" id="SignalP"/>
    </source>
</evidence>
<sequence length="150" mass="15813">MRFHSPRLVRATCTVAAGLMLGAAPALAQDAHAAYFLFALASSMNLTEQSTPVCDAAAAKQAQDAPQLKVLSTHSYRLSQSPAELQAQMDLYASDHQFTALTSWTGSGSLNRSYADPDAAGYQYRVNLFPDAAGSVLCIGVVSDGSAPEQ</sequence>